<dbReference type="GO" id="GO:0004553">
    <property type="term" value="F:hydrolase activity, hydrolyzing O-glycosyl compounds"/>
    <property type="evidence" value="ECO:0007669"/>
    <property type="project" value="UniProtKB-ARBA"/>
</dbReference>
<dbReference type="EMBL" id="BSOH01000031">
    <property type="protein sequence ID" value="GLR19639.1"/>
    <property type="molecule type" value="Genomic_DNA"/>
</dbReference>
<dbReference type="InterPro" id="IPR022655">
    <property type="entry name" value="DUF1553"/>
</dbReference>
<dbReference type="GO" id="GO:0005975">
    <property type="term" value="P:carbohydrate metabolic process"/>
    <property type="evidence" value="ECO:0007669"/>
    <property type="project" value="UniProtKB-ARBA"/>
</dbReference>
<dbReference type="GO" id="GO:0046872">
    <property type="term" value="F:metal ion binding"/>
    <property type="evidence" value="ECO:0007669"/>
    <property type="project" value="UniProtKB-KW"/>
</dbReference>
<name>A0AA37STZ9_9BACT</name>
<dbReference type="InterPro" id="IPR013320">
    <property type="entry name" value="ConA-like_dom_sf"/>
</dbReference>
<dbReference type="GO" id="GO:0009055">
    <property type="term" value="F:electron transfer activity"/>
    <property type="evidence" value="ECO:0007669"/>
    <property type="project" value="InterPro"/>
</dbReference>
<dbReference type="Pfam" id="PF07583">
    <property type="entry name" value="PSCyt2"/>
    <property type="match status" value="1"/>
</dbReference>
<dbReference type="Gene3D" id="2.60.120.200">
    <property type="match status" value="1"/>
</dbReference>
<accession>A0AA37STZ9</accession>
<dbReference type="SUPFAM" id="SSF49899">
    <property type="entry name" value="Concanavalin A-like lectins/glucanases"/>
    <property type="match status" value="1"/>
</dbReference>
<dbReference type="Proteomes" id="UP001156666">
    <property type="component" value="Unassembled WGS sequence"/>
</dbReference>
<dbReference type="GO" id="GO:0020037">
    <property type="term" value="F:heme binding"/>
    <property type="evidence" value="ECO:0007669"/>
    <property type="project" value="InterPro"/>
</dbReference>
<dbReference type="Gene3D" id="1.10.760.10">
    <property type="entry name" value="Cytochrome c-like domain"/>
    <property type="match status" value="1"/>
</dbReference>
<organism evidence="6 7">
    <name type="scientific">Portibacter lacus</name>
    <dbReference type="NCBI Taxonomy" id="1099794"/>
    <lineage>
        <taxon>Bacteria</taxon>
        <taxon>Pseudomonadati</taxon>
        <taxon>Bacteroidota</taxon>
        <taxon>Saprospiria</taxon>
        <taxon>Saprospirales</taxon>
        <taxon>Haliscomenobacteraceae</taxon>
        <taxon>Portibacter</taxon>
    </lineage>
</organism>
<reference evidence="6" key="2">
    <citation type="submission" date="2023-01" db="EMBL/GenBank/DDBJ databases">
        <title>Draft genome sequence of Portibacter lacus strain NBRC 108769.</title>
        <authorList>
            <person name="Sun Q."/>
            <person name="Mori K."/>
        </authorList>
    </citation>
    <scope>NUCLEOTIDE SEQUENCE</scope>
    <source>
        <strain evidence="6">NBRC 108769</strain>
    </source>
</reference>
<evidence type="ECO:0000313" key="7">
    <source>
        <dbReference type="Proteomes" id="UP001156666"/>
    </source>
</evidence>
<dbReference type="SUPFAM" id="SSF46626">
    <property type="entry name" value="Cytochrome c"/>
    <property type="match status" value="1"/>
</dbReference>
<evidence type="ECO:0000256" key="3">
    <source>
        <dbReference type="ARBA" id="ARBA00023004"/>
    </source>
</evidence>
<dbReference type="InterPro" id="IPR011429">
    <property type="entry name" value="Cyt_c_Planctomycete-type"/>
</dbReference>
<keyword evidence="3 4" id="KW-0408">Iron</keyword>
<evidence type="ECO:0000259" key="5">
    <source>
        <dbReference type="PROSITE" id="PS51007"/>
    </source>
</evidence>
<dbReference type="PANTHER" id="PTHR35889:SF3">
    <property type="entry name" value="F-BOX DOMAIN-CONTAINING PROTEIN"/>
    <property type="match status" value="1"/>
</dbReference>
<sequence>MILEMFSCSSSIPDEIEYAMEALPNKIDYNIHVKPILSDRCYKCHGPDANKRKAGFRLDIEENALAKVLSEQSIAQHSISKGKPAQSEVFLRIISNDENYMMPPPESNLTMTEEEIAILAKWIEDGAKFKEHWSFMPPEKPSIPNIENNEWVRQDIDRFILAKLQENKLEPTQAAKKSTLLRRLSLDITGLPPSVEEIESFLKNDQENAYEQKIDELLARPQYGERMASIWLDAARYADTHGYQDDGLRTSWPWRKWVIDAYNNNMPYDQFITEQLAGDLLPNAKTSQILATSFNRNHPQTQEGGVVEEEYRVEYVADKTNTYGKAILGLTMECARCHDHKYDPISQKDYYALSAFFNNNNDSGIVPYNGEATPTIMLPTPQEEKLLDSLHREIGLLEEEIISDKYIADLEQWLASVENIDLNLEEGKVADFSFEDAIEVDKNSLNLDNNKSAGWGGIGGGKTTSYLDKVTGIPDAAIFGDIDSKPLIDKGKDGNGLKFLGDCGIRFNRRMDYDRNQPFSVSIWIKLLKEGEKGPIFNNTNGDFEGYRGWICKLNEDGTLSFQLNHVWPDNAIDYQTTDPIALNEWTNIVMTYDGSSRAEGLRFYVNGKEPKSFLHQDNLRKSLLHGVKGSNWSNYPLIIGKEKERSIQNVMMDEFKVYDRELSVIEVEKLARLETTEKPNNQELLEYYLLSGKNEQYNALLDSLTQLRAKENLVATDVIEVMVMNEKRKIRPTYILDRGMYDSPLAEVKPGTPEKFGDLPLSEVQSRLDLAKWTISEKNPFTARVHVNRIWNTIFGRGLVLTQEDFGNQGSLPTHPELLDYLAVDFMKNGWDTKRLMRKIFLSATYRQGSVASENALAADPLNHYYSRYPSHRLSAEIIRDHALASSGLLSDSIGGPSVYPYQPDGIWKALATRNATVYHQGKGEDLYRRSLYTIWKRTAPPPSMLNFDAPDRYICTVDRQKTSTPLQSLVLMNDPQYLEASKVLAESTLAEIIGPLNEKINHMFMSLISRPADPLELEVMEDLYQDELIVFSRDVSKAEALLDIGDYKIEKGDSVPELAALTVVASTLMNYDEFITKR</sequence>
<comment type="caution">
    <text evidence="6">The sequence shown here is derived from an EMBL/GenBank/DDBJ whole genome shotgun (WGS) entry which is preliminary data.</text>
</comment>
<evidence type="ECO:0000313" key="6">
    <source>
        <dbReference type="EMBL" id="GLR19639.1"/>
    </source>
</evidence>
<protein>
    <submittedName>
        <fullName evidence="6">Endo-inulinase</fullName>
    </submittedName>
</protein>
<dbReference type="InterPro" id="IPR009056">
    <property type="entry name" value="Cyt_c-like_dom"/>
</dbReference>
<keyword evidence="7" id="KW-1185">Reference proteome</keyword>
<feature type="domain" description="Cytochrome c" evidence="5">
    <location>
        <begin position="319"/>
        <end position="418"/>
    </location>
</feature>
<dbReference type="Pfam" id="PF07635">
    <property type="entry name" value="PSCyt1"/>
    <property type="match status" value="1"/>
</dbReference>
<keyword evidence="2 4" id="KW-0479">Metal-binding</keyword>
<reference evidence="6" key="1">
    <citation type="journal article" date="2014" name="Int. J. Syst. Evol. Microbiol.">
        <title>Complete genome sequence of Corynebacterium casei LMG S-19264T (=DSM 44701T), isolated from a smear-ripened cheese.</title>
        <authorList>
            <consortium name="US DOE Joint Genome Institute (JGI-PGF)"/>
            <person name="Walter F."/>
            <person name="Albersmeier A."/>
            <person name="Kalinowski J."/>
            <person name="Ruckert C."/>
        </authorList>
    </citation>
    <scope>NUCLEOTIDE SEQUENCE</scope>
    <source>
        <strain evidence="6">NBRC 108769</strain>
    </source>
</reference>
<evidence type="ECO:0000256" key="2">
    <source>
        <dbReference type="ARBA" id="ARBA00022723"/>
    </source>
</evidence>
<proteinExistence type="predicted"/>
<evidence type="ECO:0000256" key="4">
    <source>
        <dbReference type="PROSITE-ProRule" id="PRU00433"/>
    </source>
</evidence>
<dbReference type="AlphaFoldDB" id="A0AA37STZ9"/>
<keyword evidence="1 4" id="KW-0349">Heme</keyword>
<dbReference type="InterPro" id="IPR036909">
    <property type="entry name" value="Cyt_c-like_dom_sf"/>
</dbReference>
<dbReference type="Pfam" id="PF07587">
    <property type="entry name" value="PSD1"/>
    <property type="match status" value="1"/>
</dbReference>
<dbReference type="Pfam" id="PF13385">
    <property type="entry name" value="Laminin_G_3"/>
    <property type="match status" value="1"/>
</dbReference>
<dbReference type="PROSITE" id="PS51007">
    <property type="entry name" value="CYTC"/>
    <property type="match status" value="1"/>
</dbReference>
<evidence type="ECO:0000256" key="1">
    <source>
        <dbReference type="ARBA" id="ARBA00022617"/>
    </source>
</evidence>
<dbReference type="PANTHER" id="PTHR35889">
    <property type="entry name" value="CYCLOINULO-OLIGOSACCHARIDE FRUCTANOTRANSFERASE-RELATED"/>
    <property type="match status" value="1"/>
</dbReference>
<gene>
    <name evidence="6" type="ORF">GCM10007940_42550</name>
</gene>
<dbReference type="InterPro" id="IPR011444">
    <property type="entry name" value="DUF1549"/>
</dbReference>